<dbReference type="PROSITE" id="PS00356">
    <property type="entry name" value="HTH_LACI_1"/>
    <property type="match status" value="1"/>
</dbReference>
<sequence>MTRTRPPGMNDVARLAGVSHQTVSRVLNDHPSVRPETRDRVLQAVADLGYRRNLAARALVTRRTATIGLITTGSSLFGPQRAFVAIEEAAREAGYIVAVATVRQPTPTSMNTLLDHLLSQNVEGIVIVAPHSQVLDAIRSFEPSIPVVVLADAAHVPGHIHTVSLDQVETGRLAVRHLASLGHEQIAHISGPLDWTDARGRLEGWQLECREVGVNPVPLIQSDWSSERGYDIGRDFVRAGLPTAIFAANDMIALGVMRALYEAGVRVPEDVSIVGVDDVPGAAHFIAPLTTIHHPFARMGKVIMETLLAAIDGQDVTPQVLPPQLVVRHSTASPR</sequence>
<accession>C7R0A0</accession>
<dbReference type="CDD" id="cd01392">
    <property type="entry name" value="HTH_LacI"/>
    <property type="match status" value="1"/>
</dbReference>
<organism evidence="5 6">
    <name type="scientific">Jonesia denitrificans (strain ATCC 14870 / DSM 20603 / BCRC 15368 / CIP 55.134 / JCM 11481 / NBRC 15587 / NCTC 10816 / Prevot 55134)</name>
    <name type="common">Listeria denitrificans</name>
    <dbReference type="NCBI Taxonomy" id="471856"/>
    <lineage>
        <taxon>Bacteria</taxon>
        <taxon>Bacillati</taxon>
        <taxon>Actinomycetota</taxon>
        <taxon>Actinomycetes</taxon>
        <taxon>Micrococcales</taxon>
        <taxon>Jonesiaceae</taxon>
        <taxon>Jonesia</taxon>
    </lineage>
</organism>
<dbReference type="SUPFAM" id="SSF47413">
    <property type="entry name" value="lambda repressor-like DNA-binding domains"/>
    <property type="match status" value="1"/>
</dbReference>
<evidence type="ECO:0000256" key="2">
    <source>
        <dbReference type="ARBA" id="ARBA00023125"/>
    </source>
</evidence>
<dbReference type="Gene3D" id="1.10.260.40">
    <property type="entry name" value="lambda repressor-like DNA-binding domains"/>
    <property type="match status" value="1"/>
</dbReference>
<evidence type="ECO:0000256" key="1">
    <source>
        <dbReference type="ARBA" id="ARBA00023015"/>
    </source>
</evidence>
<proteinExistence type="predicted"/>
<dbReference type="EMBL" id="CP001706">
    <property type="protein sequence ID" value="ACV08159.1"/>
    <property type="molecule type" value="Genomic_DNA"/>
</dbReference>
<dbReference type="Gene3D" id="3.40.50.2300">
    <property type="match status" value="2"/>
</dbReference>
<keyword evidence="3" id="KW-0804">Transcription</keyword>
<dbReference type="PANTHER" id="PTHR30146">
    <property type="entry name" value="LACI-RELATED TRANSCRIPTIONAL REPRESSOR"/>
    <property type="match status" value="1"/>
</dbReference>
<evidence type="ECO:0000313" key="6">
    <source>
        <dbReference type="Proteomes" id="UP000000628"/>
    </source>
</evidence>
<dbReference type="STRING" id="471856.Jden_0495"/>
<dbReference type="PROSITE" id="PS50932">
    <property type="entry name" value="HTH_LACI_2"/>
    <property type="match status" value="1"/>
</dbReference>
<protein>
    <submittedName>
        <fullName evidence="5">Transcriptional regulator, LacI family</fullName>
    </submittedName>
</protein>
<dbReference type="Proteomes" id="UP000000628">
    <property type="component" value="Chromosome"/>
</dbReference>
<dbReference type="Pfam" id="PF13377">
    <property type="entry name" value="Peripla_BP_3"/>
    <property type="match status" value="1"/>
</dbReference>
<dbReference type="InterPro" id="IPR046335">
    <property type="entry name" value="LacI/GalR-like_sensor"/>
</dbReference>
<evidence type="ECO:0000313" key="5">
    <source>
        <dbReference type="EMBL" id="ACV08159.1"/>
    </source>
</evidence>
<feature type="domain" description="HTH lacI-type" evidence="4">
    <location>
        <begin position="7"/>
        <end position="61"/>
    </location>
</feature>
<dbReference type="SMART" id="SM00354">
    <property type="entry name" value="HTH_LACI"/>
    <property type="match status" value="1"/>
</dbReference>
<dbReference type="SUPFAM" id="SSF53822">
    <property type="entry name" value="Periplasmic binding protein-like I"/>
    <property type="match status" value="1"/>
</dbReference>
<name>C7R0A0_JONDD</name>
<dbReference type="GO" id="GO:0000976">
    <property type="term" value="F:transcription cis-regulatory region binding"/>
    <property type="evidence" value="ECO:0007669"/>
    <property type="project" value="TreeGrafter"/>
</dbReference>
<keyword evidence="6" id="KW-1185">Reference proteome</keyword>
<dbReference type="RefSeq" id="WP_015770788.1">
    <property type="nucleotide sequence ID" value="NC_013174.1"/>
</dbReference>
<dbReference type="AlphaFoldDB" id="C7R0A0"/>
<dbReference type="eggNOG" id="COG1609">
    <property type="taxonomic scope" value="Bacteria"/>
</dbReference>
<evidence type="ECO:0000259" key="4">
    <source>
        <dbReference type="PROSITE" id="PS50932"/>
    </source>
</evidence>
<gene>
    <name evidence="5" type="ordered locus">Jden_0495</name>
</gene>
<dbReference type="InterPro" id="IPR010982">
    <property type="entry name" value="Lambda_DNA-bd_dom_sf"/>
</dbReference>
<dbReference type="KEGG" id="jde:Jden_0495"/>
<evidence type="ECO:0000256" key="3">
    <source>
        <dbReference type="ARBA" id="ARBA00023163"/>
    </source>
</evidence>
<dbReference type="PANTHER" id="PTHR30146:SF109">
    <property type="entry name" value="HTH-TYPE TRANSCRIPTIONAL REGULATOR GALS"/>
    <property type="match status" value="1"/>
</dbReference>
<keyword evidence="2" id="KW-0238">DNA-binding</keyword>
<dbReference type="HOGENOM" id="CLU_037628_6_1_11"/>
<keyword evidence="1" id="KW-0805">Transcription regulation</keyword>
<dbReference type="InterPro" id="IPR000843">
    <property type="entry name" value="HTH_LacI"/>
</dbReference>
<dbReference type="Pfam" id="PF00356">
    <property type="entry name" value="LacI"/>
    <property type="match status" value="1"/>
</dbReference>
<dbReference type="CDD" id="cd01574">
    <property type="entry name" value="PBP1_LacI"/>
    <property type="match status" value="1"/>
</dbReference>
<dbReference type="GO" id="GO:0003700">
    <property type="term" value="F:DNA-binding transcription factor activity"/>
    <property type="evidence" value="ECO:0007669"/>
    <property type="project" value="TreeGrafter"/>
</dbReference>
<reference evidence="5 6" key="1">
    <citation type="journal article" date="2009" name="Stand. Genomic Sci.">
        <title>Complete genome sequence of Jonesia denitrificans type strain (Prevot 55134).</title>
        <authorList>
            <person name="Pukall R."/>
            <person name="Gehrich-Schroter G."/>
            <person name="Lapidus A."/>
            <person name="Nolan M."/>
            <person name="Glavina Del Rio T."/>
            <person name="Lucas S."/>
            <person name="Chen F."/>
            <person name="Tice H."/>
            <person name="Pitluck S."/>
            <person name="Cheng J.F."/>
            <person name="Copeland A."/>
            <person name="Saunders E."/>
            <person name="Brettin T."/>
            <person name="Detter J.C."/>
            <person name="Bruce D."/>
            <person name="Goodwin L."/>
            <person name="Pati A."/>
            <person name="Ivanova N."/>
            <person name="Mavromatis K."/>
            <person name="Ovchinnikova G."/>
            <person name="Chen A."/>
            <person name="Palaniappan K."/>
            <person name="Land M."/>
            <person name="Hauser L."/>
            <person name="Chang Y.J."/>
            <person name="Jeffries C.D."/>
            <person name="Chain P."/>
            <person name="Goker M."/>
            <person name="Bristow J."/>
            <person name="Eisen J.A."/>
            <person name="Markowitz V."/>
            <person name="Hugenholtz P."/>
            <person name="Kyrpides N.C."/>
            <person name="Klenk H.P."/>
            <person name="Han C."/>
        </authorList>
    </citation>
    <scope>NUCLEOTIDE SEQUENCE [LARGE SCALE GENOMIC DNA]</scope>
    <source>
        <strain evidence="6">ATCC 14870 / DSM 20603 / BCRC 15368 / CIP 55.134 / JCM 11481 / NBRC 15587 / NCTC 10816 / Prevot 55134</strain>
    </source>
</reference>
<dbReference type="InterPro" id="IPR028082">
    <property type="entry name" value="Peripla_BP_I"/>
</dbReference>